<sequence>METDVIAYAAFLRQNVSELQRLGKEWGMTEKEISSCIERALQEEPPKPAEESKMPVARMIWHWIRVGLRWCFRIAAVIIILFISVYMLTVFHPPAEHYISGALQPYGYALFRFVRMATLPLHDHFNITNFYDSECVVENPWFTEPQYECDLCIGVKSVVEAFPSDLDNNTYINELLDQGAPVIFKGLYHRTVSYDDLYEMYTENKEVMDKSVFFFQSSVIDMNTIADLFTPEVRDVLEESEGVTIHWQTKNMAGGQVMRKMFPRPDFVPQESEVALEKTVFLDGPKTDHYELASSFMEVAWYTQANNDRRILLAPLSHCRSQCSPITVKLQERDILMFRPSVFKVIVLPLKKGISVGFMGSFSEDP</sequence>
<evidence type="ECO:0000256" key="9">
    <source>
        <dbReference type="SAM" id="Phobius"/>
    </source>
</evidence>
<accession>A0AA89C661</accession>
<organism evidence="10 11">
    <name type="scientific">Pinctada imbricata</name>
    <name type="common">Atlantic pearl-oyster</name>
    <name type="synonym">Pinctada martensii</name>
    <dbReference type="NCBI Taxonomy" id="66713"/>
    <lineage>
        <taxon>Eukaryota</taxon>
        <taxon>Metazoa</taxon>
        <taxon>Spiralia</taxon>
        <taxon>Lophotrochozoa</taxon>
        <taxon>Mollusca</taxon>
        <taxon>Bivalvia</taxon>
        <taxon>Autobranchia</taxon>
        <taxon>Pteriomorphia</taxon>
        <taxon>Pterioida</taxon>
        <taxon>Pterioidea</taxon>
        <taxon>Pteriidae</taxon>
        <taxon>Pinctada</taxon>
    </lineage>
</organism>
<evidence type="ECO:0000256" key="8">
    <source>
        <dbReference type="ARBA" id="ARBA00023136"/>
    </source>
</evidence>
<keyword evidence="3" id="KW-0963">Cytoplasm</keyword>
<reference evidence="10" key="1">
    <citation type="submission" date="2019-08" db="EMBL/GenBank/DDBJ databases">
        <title>The improved chromosome-level genome for the pearl oyster Pinctada fucata martensii using PacBio sequencing and Hi-C.</title>
        <authorList>
            <person name="Zheng Z."/>
        </authorList>
    </citation>
    <scope>NUCLEOTIDE SEQUENCE</scope>
    <source>
        <strain evidence="10">ZZ-2019</strain>
        <tissue evidence="10">Adductor muscle</tissue>
    </source>
</reference>
<evidence type="ECO:0000256" key="3">
    <source>
        <dbReference type="ARBA" id="ARBA00022490"/>
    </source>
</evidence>
<evidence type="ECO:0000256" key="4">
    <source>
        <dbReference type="ARBA" id="ARBA00022692"/>
    </source>
</evidence>
<protein>
    <submittedName>
        <fullName evidence="10">Uncharacterized protein</fullName>
    </submittedName>
</protein>
<dbReference type="InterPro" id="IPR038757">
    <property type="entry name" value="BRAP"/>
</dbReference>
<dbReference type="Proteomes" id="UP001186944">
    <property type="component" value="Unassembled WGS sequence"/>
</dbReference>
<evidence type="ECO:0000256" key="5">
    <source>
        <dbReference type="ARBA" id="ARBA00022968"/>
    </source>
</evidence>
<keyword evidence="5" id="KW-0735">Signal-anchor</keyword>
<evidence type="ECO:0000256" key="2">
    <source>
        <dbReference type="ARBA" id="ARBA00004496"/>
    </source>
</evidence>
<evidence type="ECO:0000256" key="7">
    <source>
        <dbReference type="ARBA" id="ARBA00023034"/>
    </source>
</evidence>
<feature type="transmembrane region" description="Helical" evidence="9">
    <location>
        <begin position="70"/>
        <end position="91"/>
    </location>
</feature>
<dbReference type="EMBL" id="VSWD01000005">
    <property type="protein sequence ID" value="KAK3101253.1"/>
    <property type="molecule type" value="Genomic_DNA"/>
</dbReference>
<name>A0AA89C661_PINIB</name>
<keyword evidence="4 9" id="KW-0812">Transmembrane</keyword>
<keyword evidence="6 9" id="KW-1133">Transmembrane helix</keyword>
<proteinExistence type="predicted"/>
<gene>
    <name evidence="10" type="ORF">FSP39_002174</name>
</gene>
<evidence type="ECO:0000313" key="11">
    <source>
        <dbReference type="Proteomes" id="UP001186944"/>
    </source>
</evidence>
<evidence type="ECO:0000256" key="6">
    <source>
        <dbReference type="ARBA" id="ARBA00022989"/>
    </source>
</evidence>
<keyword evidence="7" id="KW-0333">Golgi apparatus</keyword>
<dbReference type="PANTHER" id="PTHR35259:SF1">
    <property type="entry name" value="BOMBESIN RECEPTOR-ACTIVATED PROTEIN C6ORF89"/>
    <property type="match status" value="1"/>
</dbReference>
<keyword evidence="11" id="KW-1185">Reference proteome</keyword>
<dbReference type="GO" id="GO:0000139">
    <property type="term" value="C:Golgi membrane"/>
    <property type="evidence" value="ECO:0007669"/>
    <property type="project" value="UniProtKB-SubCell"/>
</dbReference>
<comment type="subcellular location">
    <subcellularLocation>
        <location evidence="2">Cytoplasm</location>
    </subcellularLocation>
    <subcellularLocation>
        <location evidence="1">Golgi apparatus membrane</location>
        <topology evidence="1">Single-pass type II membrane protein</topology>
    </subcellularLocation>
</comment>
<evidence type="ECO:0000313" key="10">
    <source>
        <dbReference type="EMBL" id="KAK3101253.1"/>
    </source>
</evidence>
<dbReference type="PANTHER" id="PTHR35259">
    <property type="entry name" value="BOMBESIN RECEPTOR-ACTIVATED PROTEIN C6ORF89"/>
    <property type="match status" value="1"/>
</dbReference>
<dbReference type="AlphaFoldDB" id="A0AA89C661"/>
<evidence type="ECO:0000256" key="1">
    <source>
        <dbReference type="ARBA" id="ARBA00004323"/>
    </source>
</evidence>
<keyword evidence="8 9" id="KW-0472">Membrane</keyword>
<comment type="caution">
    <text evidence="10">The sequence shown here is derived from an EMBL/GenBank/DDBJ whole genome shotgun (WGS) entry which is preliminary data.</text>
</comment>